<dbReference type="SUPFAM" id="SSF52091">
    <property type="entry name" value="SpoIIaa-like"/>
    <property type="match status" value="1"/>
</dbReference>
<sequence>MAGGFAIQHILIEGRPALVLTGELDLCVAEEFERALLAALAAREAGGDLALDMEKVDFFDSSGLHALLRGARVAAESDTCLCVLASPAVTRVFDLAGVNPRSVPAIRLRAR</sequence>
<dbReference type="InterPro" id="IPR058548">
    <property type="entry name" value="MlaB-like_STAS"/>
</dbReference>
<organism evidence="2 3">
    <name type="scientific">Actinospica durhamensis</name>
    <dbReference type="NCBI Taxonomy" id="1508375"/>
    <lineage>
        <taxon>Bacteria</taxon>
        <taxon>Bacillati</taxon>
        <taxon>Actinomycetota</taxon>
        <taxon>Actinomycetes</taxon>
        <taxon>Catenulisporales</taxon>
        <taxon>Actinospicaceae</taxon>
        <taxon>Actinospica</taxon>
    </lineage>
</organism>
<dbReference type="Gene3D" id="3.30.750.24">
    <property type="entry name" value="STAS domain"/>
    <property type="match status" value="1"/>
</dbReference>
<accession>A0A941EXH9</accession>
<gene>
    <name evidence="2" type="ORF">KDL01_20975</name>
</gene>
<dbReference type="RefSeq" id="WP_212530251.1">
    <property type="nucleotide sequence ID" value="NZ_JAGSOG010000108.1"/>
</dbReference>
<reference evidence="2" key="1">
    <citation type="submission" date="2021-04" db="EMBL/GenBank/DDBJ databases">
        <title>Genome based classification of Actinospica acidithermotolerans sp. nov., an actinobacterium isolated from an Indonesian hot spring.</title>
        <authorList>
            <person name="Kusuma A.B."/>
            <person name="Putra K.E."/>
            <person name="Nafisah S."/>
            <person name="Loh J."/>
            <person name="Nouioui I."/>
            <person name="Goodfellow M."/>
        </authorList>
    </citation>
    <scope>NUCLEOTIDE SEQUENCE</scope>
    <source>
        <strain evidence="2">CSCA 57</strain>
    </source>
</reference>
<comment type="caution">
    <text evidence="2">The sequence shown here is derived from an EMBL/GenBank/DDBJ whole genome shotgun (WGS) entry which is preliminary data.</text>
</comment>
<dbReference type="Pfam" id="PF13466">
    <property type="entry name" value="STAS_2"/>
    <property type="match status" value="1"/>
</dbReference>
<dbReference type="AlphaFoldDB" id="A0A941EXH9"/>
<evidence type="ECO:0000313" key="2">
    <source>
        <dbReference type="EMBL" id="MBR7835759.1"/>
    </source>
</evidence>
<dbReference type="PROSITE" id="PS50801">
    <property type="entry name" value="STAS"/>
    <property type="match status" value="1"/>
</dbReference>
<dbReference type="InterPro" id="IPR002645">
    <property type="entry name" value="STAS_dom"/>
</dbReference>
<proteinExistence type="predicted"/>
<name>A0A941EXH9_9ACTN</name>
<evidence type="ECO:0000259" key="1">
    <source>
        <dbReference type="PROSITE" id="PS50801"/>
    </source>
</evidence>
<dbReference type="Proteomes" id="UP000675781">
    <property type="component" value="Unassembled WGS sequence"/>
</dbReference>
<feature type="domain" description="STAS" evidence="1">
    <location>
        <begin position="18"/>
        <end position="111"/>
    </location>
</feature>
<dbReference type="InterPro" id="IPR036513">
    <property type="entry name" value="STAS_dom_sf"/>
</dbReference>
<keyword evidence="3" id="KW-1185">Reference proteome</keyword>
<protein>
    <submittedName>
        <fullName evidence="2">STAS domain-containing protein</fullName>
    </submittedName>
</protein>
<dbReference type="EMBL" id="JAGSOG010000108">
    <property type="protein sequence ID" value="MBR7835759.1"/>
    <property type="molecule type" value="Genomic_DNA"/>
</dbReference>
<evidence type="ECO:0000313" key="3">
    <source>
        <dbReference type="Proteomes" id="UP000675781"/>
    </source>
</evidence>
<dbReference type="CDD" id="cd07043">
    <property type="entry name" value="STAS_anti-anti-sigma_factors"/>
    <property type="match status" value="1"/>
</dbReference>